<evidence type="ECO:0000256" key="3">
    <source>
        <dbReference type="RuleBase" id="RU000363"/>
    </source>
</evidence>
<name>A0A1I1X8C7_9FLAO</name>
<dbReference type="PROSITE" id="PS00061">
    <property type="entry name" value="ADH_SHORT"/>
    <property type="match status" value="1"/>
</dbReference>
<dbReference type="GO" id="GO:0016491">
    <property type="term" value="F:oxidoreductase activity"/>
    <property type="evidence" value="ECO:0007669"/>
    <property type="project" value="UniProtKB-KW"/>
</dbReference>
<organism evidence="4 5">
    <name type="scientific">Flavobacterium phragmitis</name>
    <dbReference type="NCBI Taxonomy" id="739143"/>
    <lineage>
        <taxon>Bacteria</taxon>
        <taxon>Pseudomonadati</taxon>
        <taxon>Bacteroidota</taxon>
        <taxon>Flavobacteriia</taxon>
        <taxon>Flavobacteriales</taxon>
        <taxon>Flavobacteriaceae</taxon>
        <taxon>Flavobacterium</taxon>
    </lineage>
</organism>
<dbReference type="PANTHER" id="PTHR43976">
    <property type="entry name" value="SHORT CHAIN DEHYDROGENASE"/>
    <property type="match status" value="1"/>
</dbReference>
<dbReference type="PRINTS" id="PR00081">
    <property type="entry name" value="GDHRDH"/>
</dbReference>
<dbReference type="Pfam" id="PF00106">
    <property type="entry name" value="adh_short"/>
    <property type="match status" value="1"/>
</dbReference>
<dbReference type="InterPro" id="IPR051911">
    <property type="entry name" value="SDR_oxidoreductase"/>
</dbReference>
<dbReference type="SUPFAM" id="SSF51735">
    <property type="entry name" value="NAD(P)-binding Rossmann-fold domains"/>
    <property type="match status" value="1"/>
</dbReference>
<evidence type="ECO:0000256" key="2">
    <source>
        <dbReference type="ARBA" id="ARBA00023002"/>
    </source>
</evidence>
<reference evidence="5" key="1">
    <citation type="submission" date="2016-10" db="EMBL/GenBank/DDBJ databases">
        <authorList>
            <person name="Varghese N."/>
            <person name="Submissions S."/>
        </authorList>
    </citation>
    <scope>NUCLEOTIDE SEQUENCE [LARGE SCALE GENOMIC DNA]</scope>
    <source>
        <strain evidence="5">CGMCC 1.10370</strain>
    </source>
</reference>
<gene>
    <name evidence="4" type="ORF">SAMN05216297_11829</name>
</gene>
<sequence length="269" mass="29705">MSKTILITGASKGFGRTWTEAFLAKGYNVAATARNVDTLNDLKEKYGNTILPLKLDVNNREESLEVVQKVKNHFGTIDVLINNAGYALTGAVEEASEKEAREQFETNFFGTLWLTQAVLPIMRDQKSGHIIQVSSILGLATLPTGMGLYSASKFAIEGLSETLASEVKQFGINVTLLEPNGYASNIWHTGITSESLPYYDEIKKALAERENIFGKVEATAPAIVNLVENENPPLRLLLGKVALPFVKQSYEQRLENWEKWNDVSVEAHG</sequence>
<dbReference type="OrthoDB" id="1235794at2"/>
<keyword evidence="5" id="KW-1185">Reference proteome</keyword>
<dbReference type="InterPro" id="IPR002347">
    <property type="entry name" value="SDR_fam"/>
</dbReference>
<dbReference type="PANTHER" id="PTHR43976:SF16">
    <property type="entry name" value="SHORT-CHAIN DEHYDROGENASE_REDUCTASE FAMILY PROTEIN"/>
    <property type="match status" value="1"/>
</dbReference>
<evidence type="ECO:0000313" key="4">
    <source>
        <dbReference type="EMBL" id="SFE01600.1"/>
    </source>
</evidence>
<accession>A0A1I1X8C7</accession>
<dbReference type="EMBL" id="FOMH01000018">
    <property type="protein sequence ID" value="SFE01600.1"/>
    <property type="molecule type" value="Genomic_DNA"/>
</dbReference>
<dbReference type="STRING" id="739143.SAMN05216297_11829"/>
<dbReference type="PRINTS" id="PR00080">
    <property type="entry name" value="SDRFAMILY"/>
</dbReference>
<evidence type="ECO:0000313" key="5">
    <source>
        <dbReference type="Proteomes" id="UP000199672"/>
    </source>
</evidence>
<dbReference type="Proteomes" id="UP000199672">
    <property type="component" value="Unassembled WGS sequence"/>
</dbReference>
<protein>
    <submittedName>
        <fullName evidence="4">Short-chain dehydrogenase</fullName>
    </submittedName>
</protein>
<dbReference type="AlphaFoldDB" id="A0A1I1X8C7"/>
<dbReference type="Gene3D" id="3.40.50.720">
    <property type="entry name" value="NAD(P)-binding Rossmann-like Domain"/>
    <property type="match status" value="1"/>
</dbReference>
<dbReference type="InterPro" id="IPR036291">
    <property type="entry name" value="NAD(P)-bd_dom_sf"/>
</dbReference>
<dbReference type="RefSeq" id="WP_091498624.1">
    <property type="nucleotide sequence ID" value="NZ_FOMH01000018.1"/>
</dbReference>
<dbReference type="NCBIfam" id="NF006114">
    <property type="entry name" value="PRK08263.1"/>
    <property type="match status" value="1"/>
</dbReference>
<keyword evidence="2" id="KW-0560">Oxidoreductase</keyword>
<comment type="similarity">
    <text evidence="1 3">Belongs to the short-chain dehydrogenases/reductases (SDR) family.</text>
</comment>
<dbReference type="CDD" id="cd05374">
    <property type="entry name" value="17beta-HSD-like_SDR_c"/>
    <property type="match status" value="1"/>
</dbReference>
<proteinExistence type="inferred from homology"/>
<evidence type="ECO:0000256" key="1">
    <source>
        <dbReference type="ARBA" id="ARBA00006484"/>
    </source>
</evidence>
<dbReference type="InterPro" id="IPR020904">
    <property type="entry name" value="Sc_DH/Rdtase_CS"/>
</dbReference>